<comment type="caution">
    <text evidence="1">The sequence shown here is derived from an EMBL/GenBank/DDBJ whole genome shotgun (WGS) entry which is preliminary data.</text>
</comment>
<evidence type="ECO:0000313" key="2">
    <source>
        <dbReference type="Proteomes" id="UP000391834"/>
    </source>
</evidence>
<gene>
    <name evidence="1" type="ORF">PbJCM13498_10470</name>
</gene>
<name>A0A5M4AWP2_9BACT</name>
<dbReference type="GO" id="GO:0003824">
    <property type="term" value="F:catalytic activity"/>
    <property type="evidence" value="ECO:0007669"/>
    <property type="project" value="InterPro"/>
</dbReference>
<dbReference type="Proteomes" id="UP000391834">
    <property type="component" value="Unassembled WGS sequence"/>
</dbReference>
<dbReference type="AlphaFoldDB" id="A0A5M4AWP2"/>
<evidence type="ECO:0000313" key="1">
    <source>
        <dbReference type="EMBL" id="GET32184.1"/>
    </source>
</evidence>
<sequence>MVKGGFVLYNGKFFRADEKLFSGDELFRLEAGIKIWFRTEDNEILFHEQNYAYLCAATRAINLVLPEDFDLGGARLRRDVSRLLNKNKFYLAGRVVVYLFPGVNGTDVLLTAEEIPRGFFPMNENGLLIDIFNEGRKSDTVMNPYETGSRFLWLIAAAKAQSLHRQNMILMNRAGFCCEGIGTSFGYIHENVLYVPSGKSEGYRVVLTEMVREAARQAGFMAAEKDEISTSDLEQAEEVFLIDNALGIQWVLGIGNRRYYSTKTFEIVKKLQLMAQNKKAFRNAKG</sequence>
<keyword evidence="2" id="KW-1185">Reference proteome</keyword>
<organism evidence="1 2">
    <name type="scientific">Prolixibacter bellariivorans</name>
    <dbReference type="NCBI Taxonomy" id="314319"/>
    <lineage>
        <taxon>Bacteria</taxon>
        <taxon>Pseudomonadati</taxon>
        <taxon>Bacteroidota</taxon>
        <taxon>Bacteroidia</taxon>
        <taxon>Marinilabiliales</taxon>
        <taxon>Prolixibacteraceae</taxon>
        <taxon>Prolixibacter</taxon>
    </lineage>
</organism>
<dbReference type="Gene3D" id="3.20.10.10">
    <property type="entry name" value="D-amino Acid Aminotransferase, subunit A, domain 2"/>
    <property type="match status" value="1"/>
</dbReference>
<dbReference type="InterPro" id="IPR036038">
    <property type="entry name" value="Aminotransferase-like"/>
</dbReference>
<evidence type="ECO:0008006" key="3">
    <source>
        <dbReference type="Google" id="ProtNLM"/>
    </source>
</evidence>
<dbReference type="InterPro" id="IPR001544">
    <property type="entry name" value="Aminotrans_IV"/>
</dbReference>
<accession>A0A5M4AWP2</accession>
<dbReference type="Pfam" id="PF01063">
    <property type="entry name" value="Aminotran_4"/>
    <property type="match status" value="1"/>
</dbReference>
<dbReference type="OrthoDB" id="9805628at2"/>
<reference evidence="1 2" key="1">
    <citation type="submission" date="2019-10" db="EMBL/GenBank/DDBJ databases">
        <title>Prolixibacter strains distinguished by the presence of nitrate reductase genes were adept at nitrate-dependent anaerobic corrosion of metallic iron and carbon steel.</title>
        <authorList>
            <person name="Iino T."/>
            <person name="Shono N."/>
            <person name="Ito K."/>
            <person name="Nakamura R."/>
            <person name="Sueoka K."/>
            <person name="Harayama S."/>
            <person name="Ohkuma M."/>
        </authorList>
    </citation>
    <scope>NUCLEOTIDE SEQUENCE [LARGE SCALE GENOMIC DNA]</scope>
    <source>
        <strain evidence="1 2">JCM 13498</strain>
    </source>
</reference>
<dbReference type="SUPFAM" id="SSF56752">
    <property type="entry name" value="D-aminoacid aminotransferase-like PLP-dependent enzymes"/>
    <property type="match status" value="1"/>
</dbReference>
<proteinExistence type="predicted"/>
<protein>
    <recommendedName>
        <fullName evidence="3">4-amino-4-deoxychorismate lyase</fullName>
    </recommendedName>
</protein>
<dbReference type="EMBL" id="BLAX01000001">
    <property type="protein sequence ID" value="GET32184.1"/>
    <property type="molecule type" value="Genomic_DNA"/>
</dbReference>
<dbReference type="InterPro" id="IPR043132">
    <property type="entry name" value="BCAT-like_C"/>
</dbReference>